<feature type="region of interest" description="Disordered" evidence="3">
    <location>
        <begin position="244"/>
        <end position="266"/>
    </location>
</feature>
<gene>
    <name evidence="5" type="ORF">BVC80_8997g32</name>
</gene>
<keyword evidence="6" id="KW-1185">Reference proteome</keyword>
<dbReference type="OrthoDB" id="1668162at2759"/>
<dbReference type="SUPFAM" id="SSF101447">
    <property type="entry name" value="Formin homology 2 domain (FH2 domain)"/>
    <property type="match status" value="1"/>
</dbReference>
<dbReference type="AlphaFoldDB" id="A0A200QMJ7"/>
<evidence type="ECO:0000256" key="1">
    <source>
        <dbReference type="ARBA" id="ARBA00025793"/>
    </source>
</evidence>
<name>A0A200QMJ7_MACCD</name>
<feature type="domain" description="FH2" evidence="4">
    <location>
        <begin position="395"/>
        <end position="827"/>
    </location>
</feature>
<dbReference type="Pfam" id="PF02181">
    <property type="entry name" value="FH2"/>
    <property type="match status" value="1"/>
</dbReference>
<accession>A0A200QMJ7</accession>
<feature type="compositionally biased region" description="Polar residues" evidence="3">
    <location>
        <begin position="126"/>
        <end position="135"/>
    </location>
</feature>
<dbReference type="Gene3D" id="1.20.58.2220">
    <property type="entry name" value="Formin, FH2 domain"/>
    <property type="match status" value="1"/>
</dbReference>
<dbReference type="InParanoid" id="A0A200QMJ7"/>
<evidence type="ECO:0000256" key="3">
    <source>
        <dbReference type="SAM" id="MobiDB-lite"/>
    </source>
</evidence>
<dbReference type="OMA" id="WLNCRIE"/>
<proteinExistence type="inferred from homology"/>
<dbReference type="InterPro" id="IPR042201">
    <property type="entry name" value="FH2_Formin_sf"/>
</dbReference>
<dbReference type="GO" id="GO:0051015">
    <property type="term" value="F:actin filament binding"/>
    <property type="evidence" value="ECO:0007669"/>
    <property type="project" value="InterPro"/>
</dbReference>
<feature type="compositionally biased region" description="Polar residues" evidence="3">
    <location>
        <begin position="143"/>
        <end position="159"/>
    </location>
</feature>
<feature type="region of interest" description="Disordered" evidence="3">
    <location>
        <begin position="810"/>
        <end position="858"/>
    </location>
</feature>
<dbReference type="PANTHER" id="PTHR23213">
    <property type="entry name" value="FORMIN-RELATED"/>
    <property type="match status" value="1"/>
</dbReference>
<dbReference type="EMBL" id="MVGT01001586">
    <property type="protein sequence ID" value="OVA11655.1"/>
    <property type="molecule type" value="Genomic_DNA"/>
</dbReference>
<feature type="compositionally biased region" description="Pro residues" evidence="3">
    <location>
        <begin position="307"/>
        <end position="353"/>
    </location>
</feature>
<sequence length="858" mass="93103">MQEAVESFEFCLPQEVPIGSKGTNSKEQSLVKQNLQKAISHLPPQMKQILSDCLKKHNIACRISGEEDNSKSWYTEYLKSVLKWSAASRRYLASESLETADTPAPAPAPAPGVHPPSNGRARSSVLAPSSSKTSNHPPPAGAHTSSTPASSKQNSSRTPHITPKPPEKQNSKSSVVVAVSVTAAATFVFVSLLFCCYQKCRKSGSGDSLKDESPLLTLSLSDFSVGSSQKSSTLKNSVKKEKLGNLSYSNPNRNGRPSSLDSNFSVDSDILNSSPADAPLSEVALGNTRLSVESAAASGGISAVATPLPPLKPPPGRALPPPPGRAVPPPPGSAVPPPPGPQPPGPPPPPPPRASGVKPGPRPPPPPINAAPRPPPPSSINTKAPQPPARANGEQDEAEAPKTKLKPFFWDKVLANPDHSMVWHQISSGSFQFNEEMIETLFGYNAAEKSKNDRKKELASQDPSMQFIQIIDAKKAQNLSILLRALNMTTEEVCDALKEGNELPMELLQTLLKMAPTAEEELKLRLYSGDHSQLGPAERFLKVLVDIPFAFKRLDSLLFMSTLQEEVSGIKESLATLEIACTELRNSRLFLKLLEAVLKTGNRMNDGTFRGGAQAFKLDTLLKLSDVKGTDGKTTLLQFVVQEIIRSEGVRAIRAARESLSFSSVKSEDLMEDSSPVTVEHYRSRGLQVVSGLSGELENVKKAAVLDADGLTGTVSKLGHSLLKSRNFLNTEMKNLDEDTGFRRTLESFLEHAEADVTLLLEEEKRIMALVKSTADYFHGHAGKDEGLRLFVIVRDFLIMLDKSCKEVRESTKRPARTITNKESPSPRVPPSPDLQQRFFPAIMERRMDNSSSDDDDD</sequence>
<dbReference type="STRING" id="56857.A0A200QMJ7"/>
<evidence type="ECO:0000313" key="6">
    <source>
        <dbReference type="Proteomes" id="UP000195402"/>
    </source>
</evidence>
<feature type="region of interest" description="Disordered" evidence="3">
    <location>
        <begin position="98"/>
        <end position="172"/>
    </location>
</feature>
<dbReference type="Proteomes" id="UP000195402">
    <property type="component" value="Unassembled WGS sequence"/>
</dbReference>
<dbReference type="InterPro" id="IPR015425">
    <property type="entry name" value="FH2_Formin"/>
</dbReference>
<protein>
    <recommendedName>
        <fullName evidence="2">Formin-like protein</fullName>
    </recommendedName>
</protein>
<dbReference type="InterPro" id="IPR027643">
    <property type="entry name" value="Formin-like_plant"/>
</dbReference>
<feature type="compositionally biased region" description="Pro residues" evidence="3">
    <location>
        <begin position="360"/>
        <end position="378"/>
    </location>
</feature>
<reference evidence="5 6" key="1">
    <citation type="journal article" date="2017" name="Mol. Plant">
        <title>The Genome of Medicinal Plant Macleaya cordata Provides New Insights into Benzylisoquinoline Alkaloids Metabolism.</title>
        <authorList>
            <person name="Liu X."/>
            <person name="Liu Y."/>
            <person name="Huang P."/>
            <person name="Ma Y."/>
            <person name="Qing Z."/>
            <person name="Tang Q."/>
            <person name="Cao H."/>
            <person name="Cheng P."/>
            <person name="Zheng Y."/>
            <person name="Yuan Z."/>
            <person name="Zhou Y."/>
            <person name="Liu J."/>
            <person name="Tang Z."/>
            <person name="Zhuo Y."/>
            <person name="Zhang Y."/>
            <person name="Yu L."/>
            <person name="Huang J."/>
            <person name="Yang P."/>
            <person name="Peng Q."/>
            <person name="Zhang J."/>
            <person name="Jiang W."/>
            <person name="Zhang Z."/>
            <person name="Lin K."/>
            <person name="Ro D.K."/>
            <person name="Chen X."/>
            <person name="Xiong X."/>
            <person name="Shang Y."/>
            <person name="Huang S."/>
            <person name="Zeng J."/>
        </authorList>
    </citation>
    <scope>NUCLEOTIDE SEQUENCE [LARGE SCALE GENOMIC DNA]</scope>
    <source>
        <strain evidence="6">cv. BLH2017</strain>
        <tissue evidence="5">Root</tissue>
    </source>
</reference>
<comment type="caution">
    <text evidence="5">The sequence shown here is derived from an EMBL/GenBank/DDBJ whole genome shotgun (WGS) entry which is preliminary data.</text>
</comment>
<feature type="region of interest" description="Disordered" evidence="3">
    <location>
        <begin position="304"/>
        <end position="403"/>
    </location>
</feature>
<dbReference type="SMART" id="SM00498">
    <property type="entry name" value="FH2"/>
    <property type="match status" value="1"/>
</dbReference>
<feature type="compositionally biased region" description="Pro residues" evidence="3">
    <location>
        <begin position="104"/>
        <end position="114"/>
    </location>
</feature>
<evidence type="ECO:0000313" key="5">
    <source>
        <dbReference type="EMBL" id="OVA11655.1"/>
    </source>
</evidence>
<evidence type="ECO:0000256" key="2">
    <source>
        <dbReference type="RuleBase" id="RU361260"/>
    </source>
</evidence>
<feature type="compositionally biased region" description="Polar residues" evidence="3">
    <location>
        <begin position="246"/>
        <end position="266"/>
    </location>
</feature>
<dbReference type="FunCoup" id="A0A200QMJ7">
    <property type="interactions" value="297"/>
</dbReference>
<dbReference type="GO" id="GO:0045010">
    <property type="term" value="P:actin nucleation"/>
    <property type="evidence" value="ECO:0007669"/>
    <property type="project" value="InterPro"/>
</dbReference>
<dbReference type="PANTHER" id="PTHR23213:SF269">
    <property type="entry name" value="FORMIN-LIKE PROTEIN 5"/>
    <property type="match status" value="1"/>
</dbReference>
<dbReference type="PROSITE" id="PS51444">
    <property type="entry name" value="FH2"/>
    <property type="match status" value="1"/>
</dbReference>
<comment type="similarity">
    <text evidence="1">Belongs to the formin-like family. Class-I subfamily.</text>
</comment>
<organism evidence="5 6">
    <name type="scientific">Macleaya cordata</name>
    <name type="common">Five-seeded plume-poppy</name>
    <name type="synonym">Bocconia cordata</name>
    <dbReference type="NCBI Taxonomy" id="56857"/>
    <lineage>
        <taxon>Eukaryota</taxon>
        <taxon>Viridiplantae</taxon>
        <taxon>Streptophyta</taxon>
        <taxon>Embryophyta</taxon>
        <taxon>Tracheophyta</taxon>
        <taxon>Spermatophyta</taxon>
        <taxon>Magnoliopsida</taxon>
        <taxon>Ranunculales</taxon>
        <taxon>Papaveraceae</taxon>
        <taxon>Papaveroideae</taxon>
        <taxon>Macleaya</taxon>
    </lineage>
</organism>
<evidence type="ECO:0000259" key="4">
    <source>
        <dbReference type="PROSITE" id="PS51444"/>
    </source>
</evidence>